<evidence type="ECO:0000313" key="1">
    <source>
        <dbReference type="EMBL" id="MVM90483.1"/>
    </source>
</evidence>
<accession>A0A6I4ICZ4</accession>
<dbReference type="RefSeq" id="WP_157010635.1">
    <property type="nucleotide sequence ID" value="NZ_WPIP01000013.1"/>
</dbReference>
<gene>
    <name evidence="1" type="ORF">GNY86_03020</name>
</gene>
<name>A0A6I4ICZ4_ACIBA</name>
<comment type="caution">
    <text evidence="1">The sequence shown here is derived from an EMBL/GenBank/DDBJ whole genome shotgun (WGS) entry which is preliminary data.</text>
</comment>
<evidence type="ECO:0000313" key="2">
    <source>
        <dbReference type="Proteomes" id="UP000439424"/>
    </source>
</evidence>
<sequence length="157" mass="17974">MSNDGFYYEEFLKFAQNFHKTLQEENFIFDVMNQLGNVMIREVKQRTPVGKYDGKVFFVSDGKLLVFDGGGATKTGGTLRRNWILESVTKEGDSYVVTISNNTEYASFVEEGHRKATGSGWVEGQFFMKLTMEDVMNQLPKIVGPAFEDYLRRFGFD</sequence>
<protein>
    <submittedName>
        <fullName evidence="1">HK97 gp10 family phage protein</fullName>
    </submittedName>
</protein>
<dbReference type="AlphaFoldDB" id="A0A6I4ICZ4"/>
<reference evidence="1 2" key="1">
    <citation type="submission" date="2019-11" db="EMBL/GenBank/DDBJ databases">
        <title>Multidrug-resistant Acinetobacter baumannii moving toward extensively drug-resistant over fifteen years in South of Brazil.</title>
        <authorList>
            <person name="Fedrigo N.H."/>
            <person name="Cerdeira L."/>
            <person name="Fuga B."/>
            <person name="Marini P.V.B."/>
            <person name="Shinohara D.R."/>
            <person name="Carrara-Marroni F.E."/>
            <person name="Lincopan N."/>
            <person name="Tognim M.C.B."/>
        </authorList>
    </citation>
    <scope>NUCLEOTIDE SEQUENCE [LARGE SCALE GENOMIC DNA]</scope>
    <source>
        <strain evidence="1 2">Ac576</strain>
    </source>
</reference>
<dbReference type="EMBL" id="WPIP01000013">
    <property type="protein sequence ID" value="MVM90483.1"/>
    <property type="molecule type" value="Genomic_DNA"/>
</dbReference>
<proteinExistence type="predicted"/>
<dbReference type="Proteomes" id="UP000439424">
    <property type="component" value="Unassembled WGS sequence"/>
</dbReference>
<dbReference type="Pfam" id="PF04883">
    <property type="entry name" value="HK97-gp10_like"/>
    <property type="match status" value="1"/>
</dbReference>
<dbReference type="InterPro" id="IPR010064">
    <property type="entry name" value="HK97-gp10_tail"/>
</dbReference>
<organism evidence="1 2">
    <name type="scientific">Acinetobacter baumannii</name>
    <dbReference type="NCBI Taxonomy" id="470"/>
    <lineage>
        <taxon>Bacteria</taxon>
        <taxon>Pseudomonadati</taxon>
        <taxon>Pseudomonadota</taxon>
        <taxon>Gammaproteobacteria</taxon>
        <taxon>Moraxellales</taxon>
        <taxon>Moraxellaceae</taxon>
        <taxon>Acinetobacter</taxon>
        <taxon>Acinetobacter calcoaceticus/baumannii complex</taxon>
    </lineage>
</organism>